<keyword evidence="3" id="KW-0597">Phosphoprotein</keyword>
<gene>
    <name evidence="12" type="ORF">GCM10025790_26530</name>
</gene>
<feature type="coiled-coil region" evidence="9">
    <location>
        <begin position="152"/>
        <end position="186"/>
    </location>
</feature>
<evidence type="ECO:0000256" key="10">
    <source>
        <dbReference type="SAM" id="Phobius"/>
    </source>
</evidence>
<keyword evidence="4" id="KW-0808">Transferase</keyword>
<dbReference type="InterPro" id="IPR050482">
    <property type="entry name" value="Sensor_HK_TwoCompSys"/>
</dbReference>
<evidence type="ECO:0000256" key="4">
    <source>
        <dbReference type="ARBA" id="ARBA00022679"/>
    </source>
</evidence>
<keyword evidence="10" id="KW-1133">Transmembrane helix</keyword>
<protein>
    <recommendedName>
        <fullName evidence="2">histidine kinase</fullName>
        <ecNumber evidence="2">2.7.13.3</ecNumber>
    </recommendedName>
</protein>
<keyword evidence="7" id="KW-0067">ATP-binding</keyword>
<keyword evidence="6" id="KW-0418">Kinase</keyword>
<feature type="transmembrane region" description="Helical" evidence="10">
    <location>
        <begin position="131"/>
        <end position="152"/>
    </location>
</feature>
<dbReference type="RefSeq" id="WP_345478476.1">
    <property type="nucleotide sequence ID" value="NZ_BAABLW010000007.1"/>
</dbReference>
<keyword evidence="13" id="KW-1185">Reference proteome</keyword>
<keyword evidence="10" id="KW-0812">Transmembrane</keyword>
<accession>A0ABP9G371</accession>
<feature type="domain" description="Signal transduction histidine kinase subgroup 3 dimerisation and phosphoacceptor" evidence="11">
    <location>
        <begin position="176"/>
        <end position="237"/>
    </location>
</feature>
<feature type="transmembrane region" description="Helical" evidence="10">
    <location>
        <begin position="108"/>
        <end position="125"/>
    </location>
</feature>
<dbReference type="CDD" id="cd16917">
    <property type="entry name" value="HATPase_UhpB-NarQ-NarX-like"/>
    <property type="match status" value="1"/>
</dbReference>
<evidence type="ECO:0000313" key="13">
    <source>
        <dbReference type="Proteomes" id="UP001500368"/>
    </source>
</evidence>
<dbReference type="EMBL" id="BAABLW010000007">
    <property type="protein sequence ID" value="GAA4927161.1"/>
    <property type="molecule type" value="Genomic_DNA"/>
</dbReference>
<organism evidence="12 13">
    <name type="scientific">Nesterenkonia rhizosphaerae</name>
    <dbReference type="NCBI Taxonomy" id="1348272"/>
    <lineage>
        <taxon>Bacteria</taxon>
        <taxon>Bacillati</taxon>
        <taxon>Actinomycetota</taxon>
        <taxon>Actinomycetes</taxon>
        <taxon>Micrococcales</taxon>
        <taxon>Micrococcaceae</taxon>
        <taxon>Nesterenkonia</taxon>
    </lineage>
</organism>
<evidence type="ECO:0000256" key="9">
    <source>
        <dbReference type="SAM" id="Coils"/>
    </source>
</evidence>
<dbReference type="Proteomes" id="UP001500368">
    <property type="component" value="Unassembled WGS sequence"/>
</dbReference>
<sequence>MTETQQFQQPPRALLTLLALLFVLWFMLGFVFSLVDPDYSLSGYYYLRFALVMMCLALLALGVVWALLGSLVATAATELLGFTSLEQTLFLLIMVGVAAAYSHRHVRTVYAGIVLAFCLYLAWLMEDPLTQLVLASTLAAVVAVAYLVGRAFRKMRLKQERSERELVEHQRQRARERRELARELHDSIEHDLTIIGLQAQSVSGKSAEAAAAEELRRIDEHVRSAGEHLRRVLELLTSEGAISESSHDGMDLLTGLEQFSQEIEAAGIPVTQEFSGNPQSLSPSIHTVLYRVLQEASTNVIKYGARQAENPQARCHFKVAVDRDHVDLAVINTVDRQRHQNSPALTAGLEGLKERANAFGATVEAGPHGDHEWIISVRGMRTF</sequence>
<evidence type="ECO:0000259" key="11">
    <source>
        <dbReference type="Pfam" id="PF07730"/>
    </source>
</evidence>
<evidence type="ECO:0000256" key="5">
    <source>
        <dbReference type="ARBA" id="ARBA00022741"/>
    </source>
</evidence>
<evidence type="ECO:0000256" key="2">
    <source>
        <dbReference type="ARBA" id="ARBA00012438"/>
    </source>
</evidence>
<keyword evidence="10" id="KW-0472">Membrane</keyword>
<dbReference type="PANTHER" id="PTHR24421">
    <property type="entry name" value="NITRATE/NITRITE SENSOR PROTEIN NARX-RELATED"/>
    <property type="match status" value="1"/>
</dbReference>
<comment type="caution">
    <text evidence="12">The sequence shown here is derived from an EMBL/GenBank/DDBJ whole genome shotgun (WGS) entry which is preliminary data.</text>
</comment>
<evidence type="ECO:0000256" key="7">
    <source>
        <dbReference type="ARBA" id="ARBA00022840"/>
    </source>
</evidence>
<keyword evidence="5" id="KW-0547">Nucleotide-binding</keyword>
<evidence type="ECO:0000256" key="3">
    <source>
        <dbReference type="ARBA" id="ARBA00022553"/>
    </source>
</evidence>
<dbReference type="Gene3D" id="1.20.5.1930">
    <property type="match status" value="1"/>
</dbReference>
<evidence type="ECO:0000256" key="8">
    <source>
        <dbReference type="ARBA" id="ARBA00023012"/>
    </source>
</evidence>
<feature type="transmembrane region" description="Helical" evidence="10">
    <location>
        <begin position="47"/>
        <end position="68"/>
    </location>
</feature>
<dbReference type="Pfam" id="PF07730">
    <property type="entry name" value="HisKA_3"/>
    <property type="match status" value="1"/>
</dbReference>
<dbReference type="InterPro" id="IPR011712">
    <property type="entry name" value="Sig_transdc_His_kin_sub3_dim/P"/>
</dbReference>
<dbReference type="EC" id="2.7.13.3" evidence="2"/>
<comment type="catalytic activity">
    <reaction evidence="1">
        <text>ATP + protein L-histidine = ADP + protein N-phospho-L-histidine.</text>
        <dbReference type="EC" id="2.7.13.3"/>
    </reaction>
</comment>
<evidence type="ECO:0000256" key="6">
    <source>
        <dbReference type="ARBA" id="ARBA00022777"/>
    </source>
</evidence>
<keyword evidence="9" id="KW-0175">Coiled coil</keyword>
<reference evidence="13" key="1">
    <citation type="journal article" date="2019" name="Int. J. Syst. Evol. Microbiol.">
        <title>The Global Catalogue of Microorganisms (GCM) 10K type strain sequencing project: providing services to taxonomists for standard genome sequencing and annotation.</title>
        <authorList>
            <consortium name="The Broad Institute Genomics Platform"/>
            <consortium name="The Broad Institute Genome Sequencing Center for Infectious Disease"/>
            <person name="Wu L."/>
            <person name="Ma J."/>
        </authorList>
    </citation>
    <scope>NUCLEOTIDE SEQUENCE [LARGE SCALE GENOMIC DNA]</scope>
    <source>
        <strain evidence="13">JCM 19129</strain>
    </source>
</reference>
<keyword evidence="8" id="KW-0902">Two-component regulatory system</keyword>
<feature type="transmembrane region" description="Helical" evidence="10">
    <location>
        <begin position="12"/>
        <end position="35"/>
    </location>
</feature>
<dbReference type="InterPro" id="IPR036890">
    <property type="entry name" value="HATPase_C_sf"/>
</dbReference>
<proteinExistence type="predicted"/>
<evidence type="ECO:0000256" key="1">
    <source>
        <dbReference type="ARBA" id="ARBA00000085"/>
    </source>
</evidence>
<dbReference type="Gene3D" id="3.30.565.10">
    <property type="entry name" value="Histidine kinase-like ATPase, C-terminal domain"/>
    <property type="match status" value="1"/>
</dbReference>
<feature type="transmembrane region" description="Helical" evidence="10">
    <location>
        <begin position="80"/>
        <end position="101"/>
    </location>
</feature>
<name>A0ABP9G371_9MICC</name>
<dbReference type="PANTHER" id="PTHR24421:SF10">
    <property type="entry name" value="NITRATE_NITRITE SENSOR PROTEIN NARQ"/>
    <property type="match status" value="1"/>
</dbReference>
<evidence type="ECO:0000313" key="12">
    <source>
        <dbReference type="EMBL" id="GAA4927161.1"/>
    </source>
</evidence>